<dbReference type="Proteomes" id="UP000007305">
    <property type="component" value="Chromosome 7"/>
</dbReference>
<keyword evidence="4" id="KW-1185">Reference proteome</keyword>
<feature type="domain" description="CAAX prenyl protease 2/Lysostaphin resistance protein A-like" evidence="2">
    <location>
        <begin position="215"/>
        <end position="303"/>
    </location>
</feature>
<dbReference type="EnsemblPlants" id="Zm00001eb306570_T002">
    <property type="protein sequence ID" value="Zm00001eb306570_P002"/>
    <property type="gene ID" value="Zm00001eb306570"/>
</dbReference>
<dbReference type="Pfam" id="PF02517">
    <property type="entry name" value="Rce1-like"/>
    <property type="match status" value="1"/>
</dbReference>
<dbReference type="InParanoid" id="A0A804UD38"/>
<protein>
    <recommendedName>
        <fullName evidence="2">CAAX prenyl protease 2/Lysostaphin resistance protein A-like domain-containing protein</fullName>
    </recommendedName>
</protein>
<evidence type="ECO:0000313" key="4">
    <source>
        <dbReference type="Proteomes" id="UP000007305"/>
    </source>
</evidence>
<evidence type="ECO:0000256" key="1">
    <source>
        <dbReference type="SAM" id="Phobius"/>
    </source>
</evidence>
<feature type="transmembrane region" description="Helical" evidence="1">
    <location>
        <begin position="127"/>
        <end position="149"/>
    </location>
</feature>
<accession>A0A804UD38</accession>
<organism evidence="3 4">
    <name type="scientific">Zea mays</name>
    <name type="common">Maize</name>
    <dbReference type="NCBI Taxonomy" id="4577"/>
    <lineage>
        <taxon>Eukaryota</taxon>
        <taxon>Viridiplantae</taxon>
        <taxon>Streptophyta</taxon>
        <taxon>Embryophyta</taxon>
        <taxon>Tracheophyta</taxon>
        <taxon>Spermatophyta</taxon>
        <taxon>Magnoliopsida</taxon>
        <taxon>Liliopsida</taxon>
        <taxon>Poales</taxon>
        <taxon>Poaceae</taxon>
        <taxon>PACMAD clade</taxon>
        <taxon>Panicoideae</taxon>
        <taxon>Andropogonodae</taxon>
        <taxon>Andropogoneae</taxon>
        <taxon>Tripsacinae</taxon>
        <taxon>Zea</taxon>
    </lineage>
</organism>
<reference evidence="3" key="2">
    <citation type="submission" date="2019-07" db="EMBL/GenBank/DDBJ databases">
        <authorList>
            <person name="Seetharam A."/>
            <person name="Woodhouse M."/>
            <person name="Cannon E."/>
        </authorList>
    </citation>
    <scope>NUCLEOTIDE SEQUENCE [LARGE SCALE GENOMIC DNA]</scope>
    <source>
        <strain evidence="3">cv. B73</strain>
    </source>
</reference>
<feature type="transmembrane region" description="Helical" evidence="1">
    <location>
        <begin position="93"/>
        <end position="115"/>
    </location>
</feature>
<feature type="transmembrane region" description="Helical" evidence="1">
    <location>
        <begin position="249"/>
        <end position="266"/>
    </location>
</feature>
<evidence type="ECO:0000313" key="3">
    <source>
        <dbReference type="EnsemblPlants" id="Zm00001eb306570_P002"/>
    </source>
</evidence>
<dbReference type="Gramene" id="Zm00001eb306570_T002">
    <property type="protein sequence ID" value="Zm00001eb306570_P002"/>
    <property type="gene ID" value="Zm00001eb306570"/>
</dbReference>
<dbReference type="InterPro" id="IPR003675">
    <property type="entry name" value="Rce1/LyrA-like_dom"/>
</dbReference>
<dbReference type="GO" id="GO:0004175">
    <property type="term" value="F:endopeptidase activity"/>
    <property type="evidence" value="ECO:0007669"/>
    <property type="project" value="UniProtKB-ARBA"/>
</dbReference>
<dbReference type="GeneID" id="100285976"/>
<keyword evidence="1" id="KW-0812">Transmembrane</keyword>
<dbReference type="KEGG" id="zma:100285976"/>
<feature type="transmembrane region" description="Helical" evidence="1">
    <location>
        <begin position="208"/>
        <end position="229"/>
    </location>
</feature>
<dbReference type="PANTHER" id="PTHR43592">
    <property type="entry name" value="CAAX AMINO TERMINAL PROTEASE"/>
    <property type="match status" value="1"/>
</dbReference>
<proteinExistence type="predicted"/>
<name>A0A804UD38_MAIZE</name>
<reference evidence="4" key="1">
    <citation type="submission" date="2015-12" db="EMBL/GenBank/DDBJ databases">
        <title>Update maize B73 reference genome by single molecule sequencing technologies.</title>
        <authorList>
            <consortium name="Maize Genome Sequencing Project"/>
            <person name="Ware D."/>
        </authorList>
    </citation>
    <scope>NUCLEOTIDE SEQUENCE [LARGE SCALE GENOMIC DNA]</scope>
    <source>
        <strain evidence="4">cv. B73</strain>
    </source>
</reference>
<gene>
    <name evidence="3" type="primary">LOC100285976</name>
</gene>
<dbReference type="RefSeq" id="NP_001152337.2">
    <property type="nucleotide sequence ID" value="NM_001158865.2"/>
</dbReference>
<dbReference type="FunCoup" id="A0A804UD38">
    <property type="interactions" value="738"/>
</dbReference>
<keyword evidence="1" id="KW-1133">Transmembrane helix</keyword>
<keyword evidence="1" id="KW-0472">Membrane</keyword>
<dbReference type="GO" id="GO:0080120">
    <property type="term" value="P:CAAX-box protein maturation"/>
    <property type="evidence" value="ECO:0007669"/>
    <property type="project" value="UniProtKB-ARBA"/>
</dbReference>
<sequence>MLLHASSAAYHPLFLVPARTGDRGGAPPRLHAAKLQTLNGLQLRSSFSALSCSCSPSPSPGDGGKRSARSLFDELSVLSPVVPWEVDDIWRIYAGYFFILHIPLSFGGLGVIAKVMQRSSLDSMTTVISTLMLQLAELVLTLVLLQYSAKPGQAIQPFFCGKVFTERNWVKETVLGFVVLITLVLTTSILADKLVGSEDAYDPVLKEILSGSPASALVCFFLYCVIAPLSEETIYRGFLLTALSSSMKWRDAVVISSLAFTVAHLSGKSSIQLFVVGCITGLAYCRTGTLAASFTIHSLYNAVLLYTALIS</sequence>
<feature type="transmembrane region" description="Helical" evidence="1">
    <location>
        <begin position="174"/>
        <end position="196"/>
    </location>
</feature>
<reference evidence="3" key="3">
    <citation type="submission" date="2021-05" db="UniProtKB">
        <authorList>
            <consortium name="EnsemblPlants"/>
        </authorList>
    </citation>
    <scope>IDENTIFICATION</scope>
    <source>
        <strain evidence="3">cv. B73</strain>
    </source>
</reference>
<evidence type="ECO:0000259" key="2">
    <source>
        <dbReference type="Pfam" id="PF02517"/>
    </source>
</evidence>
<dbReference type="PANTHER" id="PTHR43592:SF4">
    <property type="entry name" value="CAAX AMINO TERMINAL PROTEASE FAMILY PROTEIN"/>
    <property type="match status" value="1"/>
</dbReference>
<dbReference type="AlphaFoldDB" id="A0A804UD38"/>